<dbReference type="Proteomes" id="UP000515550">
    <property type="component" value="Chromosome PVBDA_01"/>
</dbReference>
<keyword evidence="1" id="KW-1133">Transmembrane helix</keyword>
<reference evidence="2 3" key="1">
    <citation type="submission" date="2020-08" db="EMBL/GenBank/DDBJ databases">
        <authorList>
            <person name="Ramaprasad A."/>
        </authorList>
    </citation>
    <scope>NUCLEOTIDE SEQUENCE [LARGE SCALE GENOMIC DNA]</scope>
</reference>
<gene>
    <name evidence="2" type="ORF">PVBDA_0101620</name>
</gene>
<dbReference type="InterPro" id="IPR006477">
    <property type="entry name" value="Yir_bir_cir"/>
</dbReference>
<accession>A0A6V7RSI8</accession>
<keyword evidence="1" id="KW-0812">Transmembrane</keyword>
<evidence type="ECO:0000256" key="1">
    <source>
        <dbReference type="SAM" id="Phobius"/>
    </source>
</evidence>
<evidence type="ECO:0000313" key="3">
    <source>
        <dbReference type="Proteomes" id="UP000515550"/>
    </source>
</evidence>
<dbReference type="NCBIfam" id="TIGR01590">
    <property type="entry name" value="yir-bir-cir_Pla"/>
    <property type="match status" value="1"/>
</dbReference>
<keyword evidence="1" id="KW-0472">Membrane</keyword>
<dbReference type="VEuPathDB" id="PlasmoDB:PVBDA_0101620"/>
<proteinExistence type="predicted"/>
<organism evidence="2 3">
    <name type="scientific">Plasmodium vinckei brucechwatti</name>
    <dbReference type="NCBI Taxonomy" id="119398"/>
    <lineage>
        <taxon>Eukaryota</taxon>
        <taxon>Sar</taxon>
        <taxon>Alveolata</taxon>
        <taxon>Apicomplexa</taxon>
        <taxon>Aconoidasida</taxon>
        <taxon>Haemosporida</taxon>
        <taxon>Plasmodiidae</taxon>
        <taxon>Plasmodium</taxon>
        <taxon>Plasmodium (Vinckeia)</taxon>
    </lineage>
</organism>
<sequence>MGKSDYSIEGLYGDIYNANGYFSEDKKGQLTVNTKHGSIHNYCRYENNPGKCHNYFEAASSGVIHLLKKLKDTHKLEDDKLAEYAILFLSYKLNRMLLYDGYTLKDFYTNYIEKNMYYNEKIKDNGPTYKEIIDNNIDLMNIKDIIHFNHPFSLLCNLYKMTKSVNWFCNFYLSDAIEFANSFKARYNHSNNKEGSSYRKLLSTISNDYGYLKKKCVNFPPIPEIEPKKSLEENTALSSEATSSSSSISTTLIPGLSVVSVIPVFLGIAYKYSLFGVDKLFQRQYLRTKLKKVKKKMKLNI</sequence>
<feature type="transmembrane region" description="Helical" evidence="1">
    <location>
        <begin position="252"/>
        <end position="273"/>
    </location>
</feature>
<evidence type="ECO:0000313" key="2">
    <source>
        <dbReference type="EMBL" id="CAD2083955.1"/>
    </source>
</evidence>
<dbReference type="Pfam" id="PF06022">
    <property type="entry name" value="Cir_Bir_Yir"/>
    <property type="match status" value="1"/>
</dbReference>
<protein>
    <submittedName>
        <fullName evidence="2">CIR protein PIR protein</fullName>
    </submittedName>
</protein>
<name>A0A6V7RSI8_PLAVN</name>
<dbReference type="AlphaFoldDB" id="A0A6V7RSI8"/>
<dbReference type="EMBL" id="LR865379">
    <property type="protein sequence ID" value="CAD2083955.1"/>
    <property type="molecule type" value="Genomic_DNA"/>
</dbReference>